<feature type="compositionally biased region" description="Low complexity" evidence="1">
    <location>
        <begin position="170"/>
        <end position="180"/>
    </location>
</feature>
<dbReference type="HOGENOM" id="CLU_022723_1_0_1"/>
<feature type="region of interest" description="Disordered" evidence="1">
    <location>
        <begin position="116"/>
        <end position="278"/>
    </location>
</feature>
<feature type="compositionally biased region" description="Basic and acidic residues" evidence="1">
    <location>
        <begin position="18"/>
        <end position="27"/>
    </location>
</feature>
<dbReference type="OrthoDB" id="5421784at2759"/>
<evidence type="ECO:0000256" key="2">
    <source>
        <dbReference type="SAM" id="Phobius"/>
    </source>
</evidence>
<keyword evidence="2" id="KW-1133">Transmembrane helix</keyword>
<feature type="transmembrane region" description="Helical" evidence="2">
    <location>
        <begin position="358"/>
        <end position="380"/>
    </location>
</feature>
<feature type="compositionally biased region" description="Pro residues" evidence="1">
    <location>
        <begin position="541"/>
        <end position="550"/>
    </location>
</feature>
<protein>
    <recommendedName>
        <fullName evidence="5">Mid2 domain-containing protein</fullName>
    </recommendedName>
</protein>
<evidence type="ECO:0000256" key="1">
    <source>
        <dbReference type="SAM" id="MobiDB-lite"/>
    </source>
</evidence>
<feature type="compositionally biased region" description="Basic residues" evidence="1">
    <location>
        <begin position="28"/>
        <end position="39"/>
    </location>
</feature>
<feature type="compositionally biased region" description="Pro residues" evidence="1">
    <location>
        <begin position="197"/>
        <end position="216"/>
    </location>
</feature>
<feature type="region of interest" description="Disordered" evidence="1">
    <location>
        <begin position="393"/>
        <end position="417"/>
    </location>
</feature>
<gene>
    <name evidence="3" type="ORF">S7711_06026</name>
</gene>
<feature type="region of interest" description="Disordered" evidence="1">
    <location>
        <begin position="294"/>
        <end position="353"/>
    </location>
</feature>
<feature type="compositionally biased region" description="Low complexity" evidence="1">
    <location>
        <begin position="294"/>
        <end position="315"/>
    </location>
</feature>
<evidence type="ECO:0008006" key="5">
    <source>
        <dbReference type="Google" id="ProtNLM"/>
    </source>
</evidence>
<proteinExistence type="predicted"/>
<feature type="region of interest" description="Disordered" evidence="1">
    <location>
        <begin position="1"/>
        <end position="67"/>
    </location>
</feature>
<keyword evidence="2" id="KW-0812">Transmembrane</keyword>
<feature type="region of interest" description="Disordered" evidence="1">
    <location>
        <begin position="430"/>
        <end position="503"/>
    </location>
</feature>
<organism evidence="3 4">
    <name type="scientific">Stachybotrys chartarum (strain CBS 109288 / IBT 7711)</name>
    <name type="common">Toxic black mold</name>
    <name type="synonym">Stilbospora chartarum</name>
    <dbReference type="NCBI Taxonomy" id="1280523"/>
    <lineage>
        <taxon>Eukaryota</taxon>
        <taxon>Fungi</taxon>
        <taxon>Dikarya</taxon>
        <taxon>Ascomycota</taxon>
        <taxon>Pezizomycotina</taxon>
        <taxon>Sordariomycetes</taxon>
        <taxon>Hypocreomycetidae</taxon>
        <taxon>Hypocreales</taxon>
        <taxon>Stachybotryaceae</taxon>
        <taxon>Stachybotrys</taxon>
    </lineage>
</organism>
<dbReference type="AlphaFoldDB" id="A0A084B1Y6"/>
<sequence length="575" mass="59066">MTNSLPQTSAEPSLPQARDAHLEDSHSHTHRHLRKRQHSHALSDDKDSGDPQYHDSQSHLGRRQEPDADDLNAFVTQVVQTISLVQYVDPAGHPFQIETLYAPPATVLVDPVSGNTIPIPPAEDQATAAAGGPEKTTSDVPSPDGDSAPMPVSSPANAPSPAPSEILPQSSEPSPSAPAALPAPPPTSDLSLSTTPVSPPVSEPTPEPSAPIPNPSAFPSLNHPLNTTLTQSNVPVSFPSNSNDTRASLAALSASSTQETQSFPSSLDFSNSNSDGGSTSTTFISESIFSSISTGLSTSTTNTRTSAYASSTSVTQVGAGGGSGTDNNGDADPQPTGSSSTDSGGSSGSELSPEHRQVIGGVVGGVAGAALFAVFVLLLLRYKKKKGGLPLFRGDETTNGRNLIAEGGPGPSMTERAAPAPISAALSRLTSKGATQPRPGLGASTTSGERGFYRVSGKKLPSVLQSGGDGYTDPRESVMSGDSDYYRGSQEFDPASGGLGRLALGSPMRPVSGVPIMRDGPARIVTVPENPFAESSEPNPFLDPPAPPGSRDPVGRSLVGQDGSRGSGSRFHERL</sequence>
<accession>A0A084B1Y6</accession>
<reference evidence="3 4" key="1">
    <citation type="journal article" date="2014" name="BMC Genomics">
        <title>Comparative genome sequencing reveals chemotype-specific gene clusters in the toxigenic black mold Stachybotrys.</title>
        <authorList>
            <person name="Semeiks J."/>
            <person name="Borek D."/>
            <person name="Otwinowski Z."/>
            <person name="Grishin N.V."/>
        </authorList>
    </citation>
    <scope>NUCLEOTIDE SEQUENCE [LARGE SCALE GENOMIC DNA]</scope>
    <source>
        <strain evidence="4">CBS 109288 / IBT 7711</strain>
    </source>
</reference>
<evidence type="ECO:0000313" key="3">
    <source>
        <dbReference type="EMBL" id="KEY71565.1"/>
    </source>
</evidence>
<dbReference type="EMBL" id="KL648259">
    <property type="protein sequence ID" value="KEY71565.1"/>
    <property type="molecule type" value="Genomic_DNA"/>
</dbReference>
<keyword evidence="4" id="KW-1185">Reference proteome</keyword>
<feature type="compositionally biased region" description="Polar residues" evidence="1">
    <location>
        <begin position="1"/>
        <end position="11"/>
    </location>
</feature>
<dbReference type="Proteomes" id="UP000028045">
    <property type="component" value="Unassembled WGS sequence"/>
</dbReference>
<keyword evidence="2" id="KW-0472">Membrane</keyword>
<name>A0A084B1Y6_STACB</name>
<feature type="compositionally biased region" description="Low complexity" evidence="1">
    <location>
        <begin position="232"/>
        <end position="278"/>
    </location>
</feature>
<feature type="compositionally biased region" description="Basic and acidic residues" evidence="1">
    <location>
        <begin position="41"/>
        <end position="66"/>
    </location>
</feature>
<feature type="region of interest" description="Disordered" evidence="1">
    <location>
        <begin position="528"/>
        <end position="575"/>
    </location>
</feature>
<feature type="compositionally biased region" description="Low complexity" evidence="1">
    <location>
        <begin position="147"/>
        <end position="159"/>
    </location>
</feature>
<evidence type="ECO:0000313" key="4">
    <source>
        <dbReference type="Proteomes" id="UP000028045"/>
    </source>
</evidence>
<feature type="compositionally biased region" description="Polar residues" evidence="1">
    <location>
        <begin position="217"/>
        <end position="231"/>
    </location>
</feature>
<feature type="compositionally biased region" description="Low complexity" evidence="1">
    <location>
        <begin position="325"/>
        <end position="344"/>
    </location>
</feature>